<dbReference type="SUPFAM" id="SSF51735">
    <property type="entry name" value="NAD(P)-binding Rossmann-fold domains"/>
    <property type="match status" value="1"/>
</dbReference>
<dbReference type="Proteomes" id="UP000288024">
    <property type="component" value="Unassembled WGS sequence"/>
</dbReference>
<accession>A0A3S2UFT9</accession>
<dbReference type="CDD" id="cd05233">
    <property type="entry name" value="SDR_c"/>
    <property type="match status" value="1"/>
</dbReference>
<evidence type="ECO:0000313" key="4">
    <source>
        <dbReference type="Proteomes" id="UP000288024"/>
    </source>
</evidence>
<dbReference type="PRINTS" id="PR00080">
    <property type="entry name" value="SDRFAMILY"/>
</dbReference>
<proteinExistence type="inferred from homology"/>
<comment type="similarity">
    <text evidence="1">Belongs to the short-chain dehydrogenases/reductases (SDR) family.</text>
</comment>
<keyword evidence="4" id="KW-1185">Reference proteome</keyword>
<evidence type="ECO:0000256" key="1">
    <source>
        <dbReference type="ARBA" id="ARBA00006484"/>
    </source>
</evidence>
<gene>
    <name evidence="3" type="ORF">EM808_09395</name>
</gene>
<dbReference type="EMBL" id="RZTZ01000003">
    <property type="protein sequence ID" value="RVT63479.1"/>
    <property type="molecule type" value="Genomic_DNA"/>
</dbReference>
<dbReference type="InterPro" id="IPR036291">
    <property type="entry name" value="NAD(P)-bd_dom_sf"/>
</dbReference>
<dbReference type="GeneID" id="87619320"/>
<dbReference type="InterPro" id="IPR002347">
    <property type="entry name" value="SDR_fam"/>
</dbReference>
<evidence type="ECO:0000313" key="3">
    <source>
        <dbReference type="EMBL" id="RVT63479.1"/>
    </source>
</evidence>
<dbReference type="FunFam" id="3.40.50.720:FF:000084">
    <property type="entry name" value="Short-chain dehydrogenase reductase"/>
    <property type="match status" value="1"/>
</dbReference>
<dbReference type="GO" id="GO:0008206">
    <property type="term" value="P:bile acid metabolic process"/>
    <property type="evidence" value="ECO:0007669"/>
    <property type="project" value="UniProtKB-ARBA"/>
</dbReference>
<organism evidence="3 4">
    <name type="scientific">Niallia taxi</name>
    <dbReference type="NCBI Taxonomy" id="2499688"/>
    <lineage>
        <taxon>Bacteria</taxon>
        <taxon>Bacillati</taxon>
        <taxon>Bacillota</taxon>
        <taxon>Bacilli</taxon>
        <taxon>Bacillales</taxon>
        <taxon>Bacillaceae</taxon>
        <taxon>Niallia</taxon>
    </lineage>
</organism>
<dbReference type="Gene3D" id="3.40.50.720">
    <property type="entry name" value="NAD(P)-binding Rossmann-like Domain"/>
    <property type="match status" value="1"/>
</dbReference>
<dbReference type="AlphaFoldDB" id="A0A3S2UFT9"/>
<dbReference type="PANTHER" id="PTHR24321:SF8">
    <property type="entry name" value="ESTRADIOL 17-BETA-DEHYDROGENASE 8-RELATED"/>
    <property type="match status" value="1"/>
</dbReference>
<dbReference type="RefSeq" id="WP_127737956.1">
    <property type="nucleotide sequence ID" value="NZ_CAJCKN010000006.1"/>
</dbReference>
<sequence>MSDLSNKVALITGAASGIGHAAAISLVKSGAKVALLDLIPENLEAVDKEIKELGGEALILEANIADPCSMSTAIDFIINKWGHLDIVFANAGINGRVSPIEHLAPEDWDKTMQINLKGTFLTIKYAVPHLKKNGGSIIITSSINGNRTYSSFGMSAYSTSKAGQVAFGKMAALELAKYKIRVNIICPGAIDTNIEENTFREEEKLKEIAIPVEYPEGSQPLAQKSGEPKQVADLVLFLSSDASSHITGTEIYIDGAESLL</sequence>
<comment type="caution">
    <text evidence="3">The sequence shown here is derived from an EMBL/GenBank/DDBJ whole genome shotgun (WGS) entry which is preliminary data.</text>
</comment>
<dbReference type="Pfam" id="PF13561">
    <property type="entry name" value="adh_short_C2"/>
    <property type="match status" value="1"/>
</dbReference>
<dbReference type="PANTHER" id="PTHR24321">
    <property type="entry name" value="DEHYDROGENASES, SHORT CHAIN"/>
    <property type="match status" value="1"/>
</dbReference>
<evidence type="ECO:0000256" key="2">
    <source>
        <dbReference type="ARBA" id="ARBA00023002"/>
    </source>
</evidence>
<dbReference type="NCBIfam" id="NF004203">
    <property type="entry name" value="PRK05653.2-4"/>
    <property type="match status" value="1"/>
</dbReference>
<dbReference type="PRINTS" id="PR00081">
    <property type="entry name" value="GDHRDH"/>
</dbReference>
<keyword evidence="2" id="KW-0560">Oxidoreductase</keyword>
<reference evidence="3 4" key="1">
    <citation type="submission" date="2019-01" db="EMBL/GenBank/DDBJ databases">
        <title>Bacillus sp. M5HDSG1-1, whole genome shotgun sequence.</title>
        <authorList>
            <person name="Tuo L."/>
        </authorList>
    </citation>
    <scope>NUCLEOTIDE SEQUENCE [LARGE SCALE GENOMIC DNA]</scope>
    <source>
        <strain evidence="3 4">M5HDSG1-1</strain>
    </source>
</reference>
<protein>
    <submittedName>
        <fullName evidence="3">SDR family oxidoreductase</fullName>
    </submittedName>
</protein>
<name>A0A3S2UFT9_9BACI</name>
<dbReference type="GO" id="GO:0016491">
    <property type="term" value="F:oxidoreductase activity"/>
    <property type="evidence" value="ECO:0007669"/>
    <property type="project" value="UniProtKB-KW"/>
</dbReference>